<dbReference type="CDD" id="cd09846">
    <property type="entry name" value="DUF1312"/>
    <property type="match status" value="1"/>
</dbReference>
<dbReference type="EMBL" id="CTRP01000010">
    <property type="protein sequence ID" value="CQR72514.1"/>
    <property type="molecule type" value="Genomic_DNA"/>
</dbReference>
<protein>
    <submittedName>
        <fullName evidence="1">Uncharacterized protein</fullName>
    </submittedName>
</protein>
<evidence type="ECO:0000313" key="2">
    <source>
        <dbReference type="Proteomes" id="UP000049855"/>
    </source>
</evidence>
<reference evidence="2" key="1">
    <citation type="submission" date="2015-03" db="EMBL/GenBank/DDBJ databases">
        <authorList>
            <person name="Nijsse Bart"/>
        </authorList>
    </citation>
    <scope>NUCLEOTIDE SEQUENCE [LARGE SCALE GENOMIC DNA]</scope>
</reference>
<dbReference type="RefSeq" id="WP_021167229.1">
    <property type="nucleotide sequence ID" value="NZ_CTRP01000010.1"/>
</dbReference>
<name>A0A0U1L0S1_9FIRM</name>
<evidence type="ECO:0000313" key="1">
    <source>
        <dbReference type="EMBL" id="CQR72514.1"/>
    </source>
</evidence>
<dbReference type="AlphaFoldDB" id="A0A0U1L0S1"/>
<accession>A0A0U1L0S1</accession>
<dbReference type="Gene3D" id="2.60.320.10">
    <property type="entry name" value="N-utilization substance G protein NusG, insert domain"/>
    <property type="match status" value="1"/>
</dbReference>
<dbReference type="Proteomes" id="UP000049855">
    <property type="component" value="Unassembled WGS sequence"/>
</dbReference>
<dbReference type="Pfam" id="PF07009">
    <property type="entry name" value="NusG_II"/>
    <property type="match status" value="1"/>
</dbReference>
<sequence>MLTKADKWLIVILVLLALSGIGLNIYHISGESSQARSVVITVDGQMIKTFPLRQGYTGEFRIDGYNGFNVVEYKDGRVRMKEADCPDQICVQSGWISIPPQQIVCLPNRVVVKVVADNSTDVDDIVR</sequence>
<proteinExistence type="predicted"/>
<organism evidence="1 2">
    <name type="scientific">Sporomusa ovata</name>
    <dbReference type="NCBI Taxonomy" id="2378"/>
    <lineage>
        <taxon>Bacteria</taxon>
        <taxon>Bacillati</taxon>
        <taxon>Bacillota</taxon>
        <taxon>Negativicutes</taxon>
        <taxon>Selenomonadales</taxon>
        <taxon>Sporomusaceae</taxon>
        <taxon>Sporomusa</taxon>
    </lineage>
</organism>
<keyword evidence="2" id="KW-1185">Reference proteome</keyword>
<gene>
    <name evidence="1" type="ORF">SpAn4DRAFT_2974</name>
</gene>
<dbReference type="InterPro" id="IPR038690">
    <property type="entry name" value="NusG_2_sf"/>
</dbReference>